<evidence type="ECO:0000313" key="2">
    <source>
        <dbReference type="Proteomes" id="UP001620645"/>
    </source>
</evidence>
<gene>
    <name evidence="1" type="ORF">niasHS_016952</name>
</gene>
<dbReference type="Proteomes" id="UP001620645">
    <property type="component" value="Unassembled WGS sequence"/>
</dbReference>
<dbReference type="AlphaFoldDB" id="A0ABD2HW68"/>
<evidence type="ECO:0000313" key="1">
    <source>
        <dbReference type="EMBL" id="KAL3070678.1"/>
    </source>
</evidence>
<comment type="caution">
    <text evidence="1">The sequence shown here is derived from an EMBL/GenBank/DDBJ whole genome shotgun (WGS) entry which is preliminary data.</text>
</comment>
<name>A0ABD2HW68_HETSC</name>
<protein>
    <submittedName>
        <fullName evidence="1">Uncharacterized protein</fullName>
    </submittedName>
</protein>
<dbReference type="EMBL" id="JBICCN010000409">
    <property type="protein sequence ID" value="KAL3070678.1"/>
    <property type="molecule type" value="Genomic_DNA"/>
</dbReference>
<sequence length="314" mass="35541">MAFQQHLVNKFSPLLISAFLPLRHCANFAETTQKATNSPPPFPLKTMDEFDEDAAMAQRPMPKWKKAGLRIERNCAENQIFLSIVQEIVDKFGWDNSAHDYDMWKKAFGPNFSMFFVLDQNRVAHWSMFYVKDLYHGHQLARLARPQSVRICRGQTRIWLCRFPKCGTNTKKNTHSITIWTGHSQTVGIDRSAYLREALRLPQSAAMVAVCRETGDVVGLCQARHLLGDRLGISLFYANSSSVASALLRAVRSNLRAPTLPPLVHLQNSVHQHGVRPPLPPTRPKWAGRTSAFLPAILALFAAFSRPSHLFDLR</sequence>
<accession>A0ABD2HW68</accession>
<organism evidence="1 2">
    <name type="scientific">Heterodera schachtii</name>
    <name type="common">Sugarbeet cyst nematode worm</name>
    <name type="synonym">Tylenchus schachtii</name>
    <dbReference type="NCBI Taxonomy" id="97005"/>
    <lineage>
        <taxon>Eukaryota</taxon>
        <taxon>Metazoa</taxon>
        <taxon>Ecdysozoa</taxon>
        <taxon>Nematoda</taxon>
        <taxon>Chromadorea</taxon>
        <taxon>Rhabditida</taxon>
        <taxon>Tylenchina</taxon>
        <taxon>Tylenchomorpha</taxon>
        <taxon>Tylenchoidea</taxon>
        <taxon>Heteroderidae</taxon>
        <taxon>Heteroderinae</taxon>
        <taxon>Heterodera</taxon>
    </lineage>
</organism>
<keyword evidence="2" id="KW-1185">Reference proteome</keyword>
<reference evidence="1 2" key="1">
    <citation type="submission" date="2024-10" db="EMBL/GenBank/DDBJ databases">
        <authorList>
            <person name="Kim D."/>
        </authorList>
    </citation>
    <scope>NUCLEOTIDE SEQUENCE [LARGE SCALE GENOMIC DNA]</scope>
    <source>
        <strain evidence="1">Taebaek</strain>
    </source>
</reference>
<proteinExistence type="predicted"/>